<keyword evidence="2" id="KW-1185">Reference proteome</keyword>
<organism evidence="1 2">
    <name type="scientific">Streptomyces adustus</name>
    <dbReference type="NCBI Taxonomy" id="1609272"/>
    <lineage>
        <taxon>Bacteria</taxon>
        <taxon>Bacillati</taxon>
        <taxon>Actinomycetota</taxon>
        <taxon>Actinomycetes</taxon>
        <taxon>Kitasatosporales</taxon>
        <taxon>Streptomycetaceae</taxon>
        <taxon>Streptomyces</taxon>
    </lineage>
</organism>
<proteinExistence type="predicted"/>
<sequence>MRDVHDLLQTAHLNASQPLLNHVRLLVDETLELLTAMRDRRAPSDTRTLACIRTALLAATAALQQAGSHHHEATQLLNLTWQSLTTHHHAPAEPPPNQILLVIRTQP</sequence>
<name>A0A5N8VSN7_9ACTN</name>
<gene>
    <name evidence="1" type="ORF">FNH09_45805</name>
</gene>
<comment type="caution">
    <text evidence="1">The sequence shown here is derived from an EMBL/GenBank/DDBJ whole genome shotgun (WGS) entry which is preliminary data.</text>
</comment>
<evidence type="ECO:0000313" key="1">
    <source>
        <dbReference type="EMBL" id="MPY38267.1"/>
    </source>
</evidence>
<dbReference type="EMBL" id="VJZD01000477">
    <property type="protein sequence ID" value="MPY38267.1"/>
    <property type="molecule type" value="Genomic_DNA"/>
</dbReference>
<reference evidence="1 2" key="1">
    <citation type="submission" date="2019-07" db="EMBL/GenBank/DDBJ databases">
        <title>New species of Amycolatopsis and Streptomyces.</title>
        <authorList>
            <person name="Duangmal K."/>
            <person name="Teo W.F.A."/>
            <person name="Lipun K."/>
        </authorList>
    </citation>
    <scope>NUCLEOTIDE SEQUENCE [LARGE SCALE GENOMIC DNA]</scope>
    <source>
        <strain evidence="1 2">NBRC 109810</strain>
    </source>
</reference>
<accession>A0A5N8VSN7</accession>
<dbReference type="Proteomes" id="UP000325849">
    <property type="component" value="Unassembled WGS sequence"/>
</dbReference>
<dbReference type="AlphaFoldDB" id="A0A5N8VSN7"/>
<protein>
    <submittedName>
        <fullName evidence="1">Uncharacterized protein</fullName>
    </submittedName>
</protein>
<dbReference type="RefSeq" id="WP_152895780.1">
    <property type="nucleotide sequence ID" value="NZ_VJZD01000477.1"/>
</dbReference>
<evidence type="ECO:0000313" key="2">
    <source>
        <dbReference type="Proteomes" id="UP000325849"/>
    </source>
</evidence>